<dbReference type="InterPro" id="IPR011711">
    <property type="entry name" value="GntR_C"/>
</dbReference>
<evidence type="ECO:0000313" key="6">
    <source>
        <dbReference type="Proteomes" id="UP001500957"/>
    </source>
</evidence>
<dbReference type="EMBL" id="BAAAHE010000014">
    <property type="protein sequence ID" value="GAA0617757.1"/>
    <property type="molecule type" value="Genomic_DNA"/>
</dbReference>
<dbReference type="Gene3D" id="1.20.120.530">
    <property type="entry name" value="GntR ligand-binding domain-like"/>
    <property type="match status" value="1"/>
</dbReference>
<evidence type="ECO:0000256" key="3">
    <source>
        <dbReference type="ARBA" id="ARBA00023163"/>
    </source>
</evidence>
<evidence type="ECO:0000256" key="1">
    <source>
        <dbReference type="ARBA" id="ARBA00023015"/>
    </source>
</evidence>
<dbReference type="InterPro" id="IPR036390">
    <property type="entry name" value="WH_DNA-bd_sf"/>
</dbReference>
<evidence type="ECO:0000256" key="2">
    <source>
        <dbReference type="ARBA" id="ARBA00023125"/>
    </source>
</evidence>
<dbReference type="SMART" id="SM00345">
    <property type="entry name" value="HTH_GNTR"/>
    <property type="match status" value="1"/>
</dbReference>
<evidence type="ECO:0000313" key="5">
    <source>
        <dbReference type="EMBL" id="GAA0617757.1"/>
    </source>
</evidence>
<dbReference type="PANTHER" id="PTHR43537">
    <property type="entry name" value="TRANSCRIPTIONAL REGULATOR, GNTR FAMILY"/>
    <property type="match status" value="1"/>
</dbReference>
<evidence type="ECO:0000259" key="4">
    <source>
        <dbReference type="PROSITE" id="PS50949"/>
    </source>
</evidence>
<dbReference type="Pfam" id="PF00392">
    <property type="entry name" value="GntR"/>
    <property type="match status" value="1"/>
</dbReference>
<proteinExistence type="predicted"/>
<dbReference type="CDD" id="cd07377">
    <property type="entry name" value="WHTH_GntR"/>
    <property type="match status" value="1"/>
</dbReference>
<dbReference type="Pfam" id="PF07729">
    <property type="entry name" value="FCD"/>
    <property type="match status" value="1"/>
</dbReference>
<dbReference type="RefSeq" id="WP_344604208.1">
    <property type="nucleotide sequence ID" value="NZ_BAAAHE010000014.1"/>
</dbReference>
<protein>
    <submittedName>
        <fullName evidence="5">FadR/GntR family transcriptional regulator</fullName>
    </submittedName>
</protein>
<dbReference type="PRINTS" id="PR00035">
    <property type="entry name" value="HTHGNTR"/>
</dbReference>
<keyword evidence="1" id="KW-0805">Transcription regulation</keyword>
<dbReference type="InterPro" id="IPR008920">
    <property type="entry name" value="TF_FadR/GntR_C"/>
</dbReference>
<dbReference type="PANTHER" id="PTHR43537:SF24">
    <property type="entry name" value="GLUCONATE OPERON TRANSCRIPTIONAL REPRESSOR"/>
    <property type="match status" value="1"/>
</dbReference>
<reference evidence="5 6" key="1">
    <citation type="journal article" date="2019" name="Int. J. Syst. Evol. Microbiol.">
        <title>The Global Catalogue of Microorganisms (GCM) 10K type strain sequencing project: providing services to taxonomists for standard genome sequencing and annotation.</title>
        <authorList>
            <consortium name="The Broad Institute Genomics Platform"/>
            <consortium name="The Broad Institute Genome Sequencing Center for Infectious Disease"/>
            <person name="Wu L."/>
            <person name="Ma J."/>
        </authorList>
    </citation>
    <scope>NUCLEOTIDE SEQUENCE [LARGE SCALE GENOMIC DNA]</scope>
    <source>
        <strain evidence="5 6">JCM 10671</strain>
    </source>
</reference>
<organism evidence="5 6">
    <name type="scientific">Sporichthya brevicatena</name>
    <dbReference type="NCBI Taxonomy" id="171442"/>
    <lineage>
        <taxon>Bacteria</taxon>
        <taxon>Bacillati</taxon>
        <taxon>Actinomycetota</taxon>
        <taxon>Actinomycetes</taxon>
        <taxon>Sporichthyales</taxon>
        <taxon>Sporichthyaceae</taxon>
        <taxon>Sporichthya</taxon>
    </lineage>
</organism>
<dbReference type="SMART" id="SM00895">
    <property type="entry name" value="FCD"/>
    <property type="match status" value="1"/>
</dbReference>
<dbReference type="SUPFAM" id="SSF46785">
    <property type="entry name" value="Winged helix' DNA-binding domain"/>
    <property type="match status" value="1"/>
</dbReference>
<dbReference type="SUPFAM" id="SSF48008">
    <property type="entry name" value="GntR ligand-binding domain-like"/>
    <property type="match status" value="1"/>
</dbReference>
<dbReference type="Gene3D" id="1.10.10.10">
    <property type="entry name" value="Winged helix-like DNA-binding domain superfamily/Winged helix DNA-binding domain"/>
    <property type="match status" value="1"/>
</dbReference>
<keyword evidence="2" id="KW-0238">DNA-binding</keyword>
<dbReference type="Proteomes" id="UP001500957">
    <property type="component" value="Unassembled WGS sequence"/>
</dbReference>
<sequence>MATTKLETIRLPKAAEIVARTLRRKIVTGELEADDPLPPEDQLMAEMGVARTTVREALRILESEGLLVVRRGAGGGARIRTPAVPMVSRYIGLLLQYEGATLADVHRARVMLEAPAAGLLAERGTPEIVAVLRGALAEEAAVMGDPAQASRAHGRFHHLVVQLTGCLTYDVLTSVTNRIIQVQSDRFLAAHGSEISTREGLELAHRAHRKLIDLIAARDVAGAEDLWRRHLQAGDAHLLSAPGAKSVLDLME</sequence>
<feature type="domain" description="HTH gntR-type" evidence="4">
    <location>
        <begin position="12"/>
        <end position="82"/>
    </location>
</feature>
<dbReference type="PROSITE" id="PS50949">
    <property type="entry name" value="HTH_GNTR"/>
    <property type="match status" value="1"/>
</dbReference>
<keyword evidence="3" id="KW-0804">Transcription</keyword>
<name>A0ABN1GRZ2_9ACTN</name>
<accession>A0ABN1GRZ2</accession>
<dbReference type="InterPro" id="IPR000524">
    <property type="entry name" value="Tscrpt_reg_HTH_GntR"/>
</dbReference>
<comment type="caution">
    <text evidence="5">The sequence shown here is derived from an EMBL/GenBank/DDBJ whole genome shotgun (WGS) entry which is preliminary data.</text>
</comment>
<keyword evidence="6" id="KW-1185">Reference proteome</keyword>
<dbReference type="InterPro" id="IPR036388">
    <property type="entry name" value="WH-like_DNA-bd_sf"/>
</dbReference>
<gene>
    <name evidence="5" type="ORF">GCM10009547_20060</name>
</gene>